<accession>A0ABU5SNP6</accession>
<dbReference type="InterPro" id="IPR002347">
    <property type="entry name" value="SDR_fam"/>
</dbReference>
<reference evidence="4 5" key="1">
    <citation type="submission" date="2023-12" db="EMBL/GenBank/DDBJ databases">
        <title>Novel species of the genus Arcicella isolated from rivers.</title>
        <authorList>
            <person name="Lu H."/>
        </authorList>
    </citation>
    <scope>NUCLEOTIDE SEQUENCE [LARGE SCALE GENOMIC DNA]</scope>
    <source>
        <strain evidence="4 5">DC25W</strain>
    </source>
</reference>
<organism evidence="4 5">
    <name type="scientific">Arcicella lustrica</name>
    <dbReference type="NCBI Taxonomy" id="2984196"/>
    <lineage>
        <taxon>Bacteria</taxon>
        <taxon>Pseudomonadati</taxon>
        <taxon>Bacteroidota</taxon>
        <taxon>Cytophagia</taxon>
        <taxon>Cytophagales</taxon>
        <taxon>Flectobacillaceae</taxon>
        <taxon>Arcicella</taxon>
    </lineage>
</organism>
<gene>
    <name evidence="4" type="ORF">VB798_20345</name>
</gene>
<dbReference type="Gene3D" id="3.40.50.720">
    <property type="entry name" value="NAD(P)-binding Rossmann-like Domain"/>
    <property type="match status" value="1"/>
</dbReference>
<keyword evidence="5" id="KW-1185">Reference proteome</keyword>
<sequence>MPKLALITGASSGIGKATAEAFADLGINLILCGRRIEKLDALKESLSKKVNVQILTFDVRNKEQVENALNSLSDSEKNIDILVNNAGNAHGMGPIQDGSTDDWDAMIDGNVKGLLYVSKVIMPWMKARKQGHIVNLSSIAGKSTYPNGNVYCASKAAVEAISEGMRLDLNPFGIKVTNVAPGAVETEFSLVRFKGDEEKADAIYKGFEPLKAEDIAEIIAFAVSRPAHVVMADITLFPVAQASATVINRGA</sequence>
<dbReference type="PRINTS" id="PR00081">
    <property type="entry name" value="GDHRDH"/>
</dbReference>
<dbReference type="PANTHER" id="PTHR42901:SF1">
    <property type="entry name" value="ALCOHOL DEHYDROGENASE"/>
    <property type="match status" value="1"/>
</dbReference>
<dbReference type="InterPro" id="IPR036291">
    <property type="entry name" value="NAD(P)-bd_dom_sf"/>
</dbReference>
<name>A0ABU5SNP6_9BACT</name>
<evidence type="ECO:0000256" key="2">
    <source>
        <dbReference type="ARBA" id="ARBA00023002"/>
    </source>
</evidence>
<protein>
    <submittedName>
        <fullName evidence="4">SDR family NAD(P)-dependent oxidoreductase</fullName>
    </submittedName>
</protein>
<evidence type="ECO:0000313" key="5">
    <source>
        <dbReference type="Proteomes" id="UP001302222"/>
    </source>
</evidence>
<evidence type="ECO:0000313" key="4">
    <source>
        <dbReference type="EMBL" id="MEA5428953.1"/>
    </source>
</evidence>
<dbReference type="PANTHER" id="PTHR42901">
    <property type="entry name" value="ALCOHOL DEHYDROGENASE"/>
    <property type="match status" value="1"/>
</dbReference>
<comment type="similarity">
    <text evidence="1 3">Belongs to the short-chain dehydrogenases/reductases (SDR) family.</text>
</comment>
<comment type="caution">
    <text evidence="4">The sequence shown here is derived from an EMBL/GenBank/DDBJ whole genome shotgun (WGS) entry which is preliminary data.</text>
</comment>
<dbReference type="InterPro" id="IPR020904">
    <property type="entry name" value="Sc_DH/Rdtase_CS"/>
</dbReference>
<evidence type="ECO:0000256" key="3">
    <source>
        <dbReference type="RuleBase" id="RU000363"/>
    </source>
</evidence>
<proteinExistence type="inferred from homology"/>
<dbReference type="Pfam" id="PF00106">
    <property type="entry name" value="adh_short"/>
    <property type="match status" value="1"/>
</dbReference>
<dbReference type="PROSITE" id="PS00061">
    <property type="entry name" value="ADH_SHORT"/>
    <property type="match status" value="1"/>
</dbReference>
<keyword evidence="2" id="KW-0560">Oxidoreductase</keyword>
<dbReference type="EMBL" id="JAYGIM010000016">
    <property type="protein sequence ID" value="MEA5428953.1"/>
    <property type="molecule type" value="Genomic_DNA"/>
</dbReference>
<dbReference type="PRINTS" id="PR00080">
    <property type="entry name" value="SDRFAMILY"/>
</dbReference>
<evidence type="ECO:0000256" key="1">
    <source>
        <dbReference type="ARBA" id="ARBA00006484"/>
    </source>
</evidence>
<dbReference type="RefSeq" id="WP_323689081.1">
    <property type="nucleotide sequence ID" value="NZ_JAYGIM010000016.1"/>
</dbReference>
<dbReference type="Proteomes" id="UP001302222">
    <property type="component" value="Unassembled WGS sequence"/>
</dbReference>
<dbReference type="SUPFAM" id="SSF51735">
    <property type="entry name" value="NAD(P)-binding Rossmann-fold domains"/>
    <property type="match status" value="1"/>
</dbReference>